<keyword evidence="1" id="KW-0456">Lyase</keyword>
<dbReference type="GO" id="GO:0016831">
    <property type="term" value="F:carboxy-lyase activity"/>
    <property type="evidence" value="ECO:0007669"/>
    <property type="project" value="InterPro"/>
</dbReference>
<gene>
    <name evidence="3" type="ORF">EAS61_12395</name>
</gene>
<evidence type="ECO:0000313" key="3">
    <source>
        <dbReference type="EMBL" id="RXG99473.1"/>
    </source>
</evidence>
<evidence type="ECO:0000256" key="1">
    <source>
        <dbReference type="ARBA" id="ARBA00023239"/>
    </source>
</evidence>
<accession>A0A4V1KWU3</accession>
<dbReference type="Proteomes" id="UP000290174">
    <property type="component" value="Unassembled WGS sequence"/>
</dbReference>
<evidence type="ECO:0000313" key="4">
    <source>
        <dbReference type="Proteomes" id="UP000290174"/>
    </source>
</evidence>
<dbReference type="PANTHER" id="PTHR21240">
    <property type="entry name" value="2-AMINO-3-CARBOXYLMUCONATE-6-SEMIALDEHYDE DECARBOXYLASE"/>
    <property type="match status" value="1"/>
</dbReference>
<keyword evidence="3" id="KW-0378">Hydrolase</keyword>
<dbReference type="Gene3D" id="3.20.20.140">
    <property type="entry name" value="Metal-dependent hydrolases"/>
    <property type="match status" value="1"/>
</dbReference>
<dbReference type="SUPFAM" id="SSF51556">
    <property type="entry name" value="Metallo-dependent hydrolases"/>
    <property type="match status" value="1"/>
</dbReference>
<proteinExistence type="predicted"/>
<organism evidence="3 4">
    <name type="scientific">Bradyrhizobium zhanjiangense</name>
    <dbReference type="NCBI Taxonomy" id="1325107"/>
    <lineage>
        <taxon>Bacteria</taxon>
        <taxon>Pseudomonadati</taxon>
        <taxon>Pseudomonadota</taxon>
        <taxon>Alphaproteobacteria</taxon>
        <taxon>Hyphomicrobiales</taxon>
        <taxon>Nitrobacteraceae</taxon>
        <taxon>Bradyrhizobium</taxon>
    </lineage>
</organism>
<name>A0A4V1KWU3_9BRAD</name>
<dbReference type="InterPro" id="IPR006680">
    <property type="entry name" value="Amidohydro-rel"/>
</dbReference>
<dbReference type="Pfam" id="PF04909">
    <property type="entry name" value="Amidohydro_2"/>
    <property type="match status" value="1"/>
</dbReference>
<dbReference type="InterPro" id="IPR032465">
    <property type="entry name" value="ACMSD"/>
</dbReference>
<dbReference type="GO" id="GO:0016787">
    <property type="term" value="F:hydrolase activity"/>
    <property type="evidence" value="ECO:0007669"/>
    <property type="project" value="UniProtKB-KW"/>
</dbReference>
<sequence>MIDRKNRYGLTAARIQDADGRARRPSSPTIDIHAHIVVPEAAQVARPHLDISRIPLAHFADAASKEINAGQEEDLRKVMTTIDRRLSDLDRMGIDIQVVAPAPGQCYYSLNPTIAESAHRIANDGVAEFCSRKPDRFLGLGGVTLQQPELAVRELDYVMSELKLKGVQILTNVDGRELSDPEYRPFFARAEQLGALIMLHPNGFTHGERFTHFYFNNVIGNPLDTTLALHNLIFSGALARFPDLKLLAVHGGGYLPAYSGRIDHAWGARQDSRGDLPLPPTTYLRQVYLDTVVFTYHQLAYLLEVFGPDRILMGTDYPFDMAEFNPIGHIAGVNGMDEATLAQLAGGNAIRLLDLESVVQGAS</sequence>
<dbReference type="RefSeq" id="WP_128933815.1">
    <property type="nucleotide sequence ID" value="NZ_CP022221.1"/>
</dbReference>
<feature type="domain" description="Amidohydrolase-related" evidence="2">
    <location>
        <begin position="30"/>
        <end position="355"/>
    </location>
</feature>
<evidence type="ECO:0000259" key="2">
    <source>
        <dbReference type="Pfam" id="PF04909"/>
    </source>
</evidence>
<protein>
    <submittedName>
        <fullName evidence="3">Amidohydrolase</fullName>
    </submittedName>
</protein>
<dbReference type="InterPro" id="IPR032466">
    <property type="entry name" value="Metal_Hydrolase"/>
</dbReference>
<dbReference type="PANTHER" id="PTHR21240:SF28">
    <property type="entry name" value="ISO-OROTATE DECARBOXYLASE (EUROFUNG)"/>
    <property type="match status" value="1"/>
</dbReference>
<dbReference type="AlphaFoldDB" id="A0A4V1KWU3"/>
<comment type="caution">
    <text evidence="3">The sequence shown here is derived from an EMBL/GenBank/DDBJ whole genome shotgun (WGS) entry which is preliminary data.</text>
</comment>
<dbReference type="GO" id="GO:0005737">
    <property type="term" value="C:cytoplasm"/>
    <property type="evidence" value="ECO:0007669"/>
    <property type="project" value="TreeGrafter"/>
</dbReference>
<reference evidence="3 4" key="1">
    <citation type="submission" date="2018-11" db="EMBL/GenBank/DDBJ databases">
        <title>Bradyrhizobium sp. nov., isolated from effective nodules of peanut in China.</title>
        <authorList>
            <person name="Li Y."/>
        </authorList>
    </citation>
    <scope>NUCLEOTIDE SEQUENCE [LARGE SCALE GENOMIC DNA]</scope>
    <source>
        <strain evidence="3 4">CCBAU 51770</strain>
    </source>
</reference>
<dbReference type="EMBL" id="RKMK01000008">
    <property type="protein sequence ID" value="RXG99473.1"/>
    <property type="molecule type" value="Genomic_DNA"/>
</dbReference>
<dbReference type="GO" id="GO:0019748">
    <property type="term" value="P:secondary metabolic process"/>
    <property type="evidence" value="ECO:0007669"/>
    <property type="project" value="TreeGrafter"/>
</dbReference>